<proteinExistence type="inferred from homology"/>
<dbReference type="Proteomes" id="UP000274756">
    <property type="component" value="Unassembled WGS sequence"/>
</dbReference>
<evidence type="ECO:0000313" key="7">
    <source>
        <dbReference type="WBParaSite" id="DME_0000161601-mRNA-1"/>
    </source>
</evidence>
<sequence>MTQKYDVIIYGATGFTGSYIVENFLKNNENANIAIAGRNEFRLLEVRNKFAQSKGDGKSGKILPFIVADCFDDEALDRMLSHTKVVINAIGPYRLYGEQVVKAAIRNSVHYVDICGEPYFLEKMQMIYDEDAKAKGVYIVGACGWDSIICDLGIVKMKQIFNGSLDFIETFTQINFGSEGYSINGGTYRSLILGLSNARTDELGKIRRAIMPEKLPKNEFPPPKRGRMFYNDYINSWCIPFLGSDKSVVMRTQYSDYFCNKQRPVTINTYYGIQSLLNALLLLLWFFLLDIFLRCDKLKTLIYRNPKFCSFNMFSDDGPTVKQIKETTFSYWFFGECRHDDTVDGGENRRHKKVILRCNGPDPGYQATSACVIAASTVIIKDFDLLPKGGGVLSPGYAFKNTSIFKLLKDFSISYDVIEETFQ</sequence>
<accession>A0A0N4U4B4</accession>
<dbReference type="Proteomes" id="UP000038040">
    <property type="component" value="Unplaced"/>
</dbReference>
<dbReference type="AlphaFoldDB" id="A0A0N4U4B4"/>
<reference evidence="7" key="1">
    <citation type="submission" date="2017-02" db="UniProtKB">
        <authorList>
            <consortium name="WormBaseParasite"/>
        </authorList>
    </citation>
    <scope>IDENTIFICATION</scope>
</reference>
<keyword evidence="2" id="KW-0472">Membrane</keyword>
<dbReference type="SUPFAM" id="SSF51735">
    <property type="entry name" value="NAD(P)-binding Rossmann-fold domains"/>
    <property type="match status" value="1"/>
</dbReference>
<organism evidence="5 7">
    <name type="scientific">Dracunculus medinensis</name>
    <name type="common">Guinea worm</name>
    <dbReference type="NCBI Taxonomy" id="318479"/>
    <lineage>
        <taxon>Eukaryota</taxon>
        <taxon>Metazoa</taxon>
        <taxon>Ecdysozoa</taxon>
        <taxon>Nematoda</taxon>
        <taxon>Chromadorea</taxon>
        <taxon>Rhabditida</taxon>
        <taxon>Spirurina</taxon>
        <taxon>Dracunculoidea</taxon>
        <taxon>Dracunculidae</taxon>
        <taxon>Dracunculus</taxon>
    </lineage>
</organism>
<keyword evidence="6" id="KW-1185">Reference proteome</keyword>
<gene>
    <name evidence="4" type="ORF">DME_LOCUS5976</name>
</gene>
<dbReference type="Pfam" id="PF03435">
    <property type="entry name" value="Sacchrp_dh_NADP"/>
    <property type="match status" value="1"/>
</dbReference>
<dbReference type="PANTHER" id="PTHR12286">
    <property type="entry name" value="SACCHAROPINE DEHYDROGENASE-LIKE OXIDOREDUCTASE"/>
    <property type="match status" value="1"/>
</dbReference>
<evidence type="ECO:0000256" key="1">
    <source>
        <dbReference type="ARBA" id="ARBA00038048"/>
    </source>
</evidence>
<dbReference type="GO" id="GO:0009247">
    <property type="term" value="P:glycolipid biosynthetic process"/>
    <property type="evidence" value="ECO:0007669"/>
    <property type="project" value="TreeGrafter"/>
</dbReference>
<feature type="transmembrane region" description="Helical" evidence="2">
    <location>
        <begin position="270"/>
        <end position="293"/>
    </location>
</feature>
<dbReference type="WBParaSite" id="DME_0000161601-mRNA-1">
    <property type="protein sequence ID" value="DME_0000161601-mRNA-1"/>
    <property type="gene ID" value="DME_0000161601"/>
</dbReference>
<keyword evidence="2" id="KW-0812">Transmembrane</keyword>
<reference evidence="4 6" key="2">
    <citation type="submission" date="2018-11" db="EMBL/GenBank/DDBJ databases">
        <authorList>
            <consortium name="Pathogen Informatics"/>
        </authorList>
    </citation>
    <scope>NUCLEOTIDE SEQUENCE [LARGE SCALE GENOMIC DNA]</scope>
</reference>
<dbReference type="InterPro" id="IPR051276">
    <property type="entry name" value="Saccharopine_DH-like_oxidrdct"/>
</dbReference>
<dbReference type="OrthoDB" id="10268090at2759"/>
<comment type="similarity">
    <text evidence="1">Belongs to the saccharopine dehydrogenase family.</text>
</comment>
<dbReference type="GO" id="GO:0005886">
    <property type="term" value="C:plasma membrane"/>
    <property type="evidence" value="ECO:0007669"/>
    <property type="project" value="TreeGrafter"/>
</dbReference>
<dbReference type="PANTHER" id="PTHR12286:SF5">
    <property type="entry name" value="SACCHAROPINE DEHYDROGENASE-LIKE OXIDOREDUCTASE"/>
    <property type="match status" value="1"/>
</dbReference>
<keyword evidence="2" id="KW-1133">Transmembrane helix</keyword>
<evidence type="ECO:0000256" key="2">
    <source>
        <dbReference type="SAM" id="Phobius"/>
    </source>
</evidence>
<feature type="domain" description="Saccharopine dehydrogenase NADP binding" evidence="3">
    <location>
        <begin position="7"/>
        <end position="140"/>
    </location>
</feature>
<dbReference type="InterPro" id="IPR036291">
    <property type="entry name" value="NAD(P)-bd_dom_sf"/>
</dbReference>
<dbReference type="FunFam" id="3.40.50.720:FF:000178">
    <property type="entry name" value="Saccharopine dehydrogenase-like oxidoreductase"/>
    <property type="match status" value="1"/>
</dbReference>
<dbReference type="STRING" id="318479.A0A0N4U4B4"/>
<dbReference type="GO" id="GO:0005739">
    <property type="term" value="C:mitochondrion"/>
    <property type="evidence" value="ECO:0007669"/>
    <property type="project" value="TreeGrafter"/>
</dbReference>
<evidence type="ECO:0000313" key="5">
    <source>
        <dbReference type="Proteomes" id="UP000038040"/>
    </source>
</evidence>
<evidence type="ECO:0000313" key="6">
    <source>
        <dbReference type="Proteomes" id="UP000274756"/>
    </source>
</evidence>
<dbReference type="EMBL" id="UYYG01001154">
    <property type="protein sequence ID" value="VDN56003.1"/>
    <property type="molecule type" value="Genomic_DNA"/>
</dbReference>
<evidence type="ECO:0000313" key="4">
    <source>
        <dbReference type="EMBL" id="VDN56003.1"/>
    </source>
</evidence>
<dbReference type="Gene3D" id="3.40.50.720">
    <property type="entry name" value="NAD(P)-binding Rossmann-like Domain"/>
    <property type="match status" value="1"/>
</dbReference>
<protein>
    <submittedName>
        <fullName evidence="7">Sacchrp_dh_NADP domain-containing protein</fullName>
    </submittedName>
</protein>
<name>A0A0N4U4B4_DRAME</name>
<evidence type="ECO:0000259" key="3">
    <source>
        <dbReference type="Pfam" id="PF03435"/>
    </source>
</evidence>
<dbReference type="GO" id="GO:0005811">
    <property type="term" value="C:lipid droplet"/>
    <property type="evidence" value="ECO:0007669"/>
    <property type="project" value="TreeGrafter"/>
</dbReference>
<dbReference type="InterPro" id="IPR005097">
    <property type="entry name" value="Sacchrp_dh_NADP-bd"/>
</dbReference>